<accession>A0ACC2SIE0</accession>
<comment type="caution">
    <text evidence="1">The sequence shown here is derived from an EMBL/GenBank/DDBJ whole genome shotgun (WGS) entry which is preliminary data.</text>
</comment>
<gene>
    <name evidence="1" type="ORF">DSO57_1014684</name>
</gene>
<name>A0ACC2SIE0_9FUNG</name>
<dbReference type="EMBL" id="QTSX02005027">
    <property type="protein sequence ID" value="KAJ9062060.1"/>
    <property type="molecule type" value="Genomic_DNA"/>
</dbReference>
<proteinExistence type="predicted"/>
<evidence type="ECO:0000313" key="1">
    <source>
        <dbReference type="EMBL" id="KAJ9062060.1"/>
    </source>
</evidence>
<evidence type="ECO:0000313" key="2">
    <source>
        <dbReference type="Proteomes" id="UP001165960"/>
    </source>
</evidence>
<protein>
    <submittedName>
        <fullName evidence="1">Uncharacterized protein</fullName>
    </submittedName>
</protein>
<keyword evidence="2" id="KW-1185">Reference proteome</keyword>
<dbReference type="Proteomes" id="UP001165960">
    <property type="component" value="Unassembled WGS sequence"/>
</dbReference>
<sequence>MEGTQQQTTIAPIVRRSRGCPCGSKNKVSATQVPNQEGDRRGEFHSDAALTQPAQEAQAARVQSINPWVPKLTWKPTKVTTTKKVRNKEVELTLYVFDVVYRQEPVPSAMLEKVKPVLNTSYKPYVSDGNQEEDKEPEFFRTDEGQLVLKKVAAFYNKVPIPCKLVLEQDPNSTTPAKPAQKPIPHIKCIILVVIHMCAVLQARVDLASNKDNMLKSDNVWLAGDTVN</sequence>
<organism evidence="1 2">
    <name type="scientific">Entomophthora muscae</name>
    <dbReference type="NCBI Taxonomy" id="34485"/>
    <lineage>
        <taxon>Eukaryota</taxon>
        <taxon>Fungi</taxon>
        <taxon>Fungi incertae sedis</taxon>
        <taxon>Zoopagomycota</taxon>
        <taxon>Entomophthoromycotina</taxon>
        <taxon>Entomophthoromycetes</taxon>
        <taxon>Entomophthorales</taxon>
        <taxon>Entomophthoraceae</taxon>
        <taxon>Entomophthora</taxon>
    </lineage>
</organism>
<reference evidence="1" key="1">
    <citation type="submission" date="2022-04" db="EMBL/GenBank/DDBJ databases">
        <title>Genome of the entomopathogenic fungus Entomophthora muscae.</title>
        <authorList>
            <person name="Elya C."/>
            <person name="Lovett B.R."/>
            <person name="Lee E."/>
            <person name="Macias A.M."/>
            <person name="Hajek A.E."/>
            <person name="De Bivort B.L."/>
            <person name="Kasson M.T."/>
            <person name="De Fine Licht H.H."/>
            <person name="Stajich J.E."/>
        </authorList>
    </citation>
    <scope>NUCLEOTIDE SEQUENCE</scope>
    <source>
        <strain evidence="1">Berkeley</strain>
    </source>
</reference>